<proteinExistence type="predicted"/>
<dbReference type="EMBL" id="JSXS01000063">
    <property type="protein sequence ID" value="KIL31294.1"/>
    <property type="molecule type" value="Genomic_DNA"/>
</dbReference>
<gene>
    <name evidence="2" type="ORF">B4067_2887</name>
</gene>
<dbReference type="RefSeq" id="WP_041055248.1">
    <property type="nucleotide sequence ID" value="NZ_JSXS01000063.1"/>
</dbReference>
<dbReference type="AlphaFoldDB" id="A0ABD3ZSY3"/>
<evidence type="ECO:0000313" key="3">
    <source>
        <dbReference type="Proteomes" id="UP000031970"/>
    </source>
</evidence>
<dbReference type="Proteomes" id="UP000031970">
    <property type="component" value="Unassembled WGS sequence"/>
</dbReference>
<organism evidence="2 3">
    <name type="scientific">Bacillus subtilis subsp. subtilis</name>
    <dbReference type="NCBI Taxonomy" id="135461"/>
    <lineage>
        <taxon>Bacteria</taxon>
        <taxon>Bacillati</taxon>
        <taxon>Bacillota</taxon>
        <taxon>Bacilli</taxon>
        <taxon>Bacillales</taxon>
        <taxon>Bacillaceae</taxon>
        <taxon>Bacillus</taxon>
    </lineage>
</organism>
<accession>A0ABD3ZSY3</accession>
<comment type="caution">
    <text evidence="2">The sequence shown here is derived from an EMBL/GenBank/DDBJ whole genome shotgun (WGS) entry which is preliminary data.</text>
</comment>
<reference evidence="2 3" key="1">
    <citation type="submission" date="2014-11" db="EMBL/GenBank/DDBJ databases">
        <title>Draft Genome Sequences of Nine Bacillus subtilis Strains that Form Spores with High Heat-Resistance.</title>
        <authorList>
            <person name="Krawcyk A.O."/>
            <person name="Berendsen E.M."/>
            <person name="de Jong A."/>
            <person name="Holsappel S."/>
            <person name="Eijlander R.T."/>
            <person name="Wells-Bennik M."/>
            <person name="Kuipers O.P."/>
        </authorList>
    </citation>
    <scope>NUCLEOTIDE SEQUENCE [LARGE SCALE GENOMIC DNA]</scope>
    <source>
        <strain evidence="2 3">B4067</strain>
    </source>
</reference>
<name>A0ABD3ZSY3_BACIU</name>
<keyword evidence="1" id="KW-0175">Coiled coil</keyword>
<evidence type="ECO:0000256" key="1">
    <source>
        <dbReference type="SAM" id="Coils"/>
    </source>
</evidence>
<sequence>MEEKQSNNMELQEKVELFELKAATYQQKWLKAEDTLMTYSYMASKDKELLKKQEDEIQQLKEHIEKLEKNLNNLKGPVKLNHQKK</sequence>
<feature type="coiled-coil region" evidence="1">
    <location>
        <begin position="1"/>
        <end position="77"/>
    </location>
</feature>
<protein>
    <submittedName>
        <fullName evidence="2">Uncharacterized protein</fullName>
    </submittedName>
</protein>
<evidence type="ECO:0000313" key="2">
    <source>
        <dbReference type="EMBL" id="KIL31294.1"/>
    </source>
</evidence>